<organism evidence="3 4">
    <name type="scientific">Rubrobacter xylanophilus</name>
    <dbReference type="NCBI Taxonomy" id="49319"/>
    <lineage>
        <taxon>Bacteria</taxon>
        <taxon>Bacillati</taxon>
        <taxon>Actinomycetota</taxon>
        <taxon>Rubrobacteria</taxon>
        <taxon>Rubrobacterales</taxon>
        <taxon>Rubrobacteraceae</taxon>
        <taxon>Rubrobacter</taxon>
    </lineage>
</organism>
<dbReference type="AlphaFoldDB" id="A0A510HF89"/>
<keyword evidence="4" id="KW-1185">Reference proteome</keyword>
<dbReference type="InterPro" id="IPR006321">
    <property type="entry name" value="PilT/PilU"/>
</dbReference>
<dbReference type="EMBL" id="AP019791">
    <property type="protein sequence ID" value="BBL78622.1"/>
    <property type="molecule type" value="Genomic_DNA"/>
</dbReference>
<dbReference type="PANTHER" id="PTHR30486">
    <property type="entry name" value="TWITCHING MOTILITY PROTEIN PILT"/>
    <property type="match status" value="1"/>
</dbReference>
<dbReference type="SMART" id="SM00382">
    <property type="entry name" value="AAA"/>
    <property type="match status" value="1"/>
</dbReference>
<dbReference type="GO" id="GO:0016887">
    <property type="term" value="F:ATP hydrolysis activity"/>
    <property type="evidence" value="ECO:0007669"/>
    <property type="project" value="InterPro"/>
</dbReference>
<reference evidence="3" key="1">
    <citation type="journal article" date="2019" name="Microbiol. Resour. Announc.">
        <title>Complete Genome Sequence of Rubrobacter xylanophilus Strain AA3-22, Isolated from Arima Onsen in Japan.</title>
        <authorList>
            <person name="Tomariguchi N."/>
            <person name="Miyazaki K."/>
        </authorList>
    </citation>
    <scope>NUCLEOTIDE SEQUENCE [LARGE SCALE GENOMIC DNA]</scope>
    <source>
        <strain evidence="3">AA3-22</strain>
    </source>
</reference>
<dbReference type="Proteomes" id="UP000318065">
    <property type="component" value="Chromosome"/>
</dbReference>
<dbReference type="PANTHER" id="PTHR30486:SF12">
    <property type="entry name" value="TYPE IV PILUS ATPASE PILU"/>
    <property type="match status" value="1"/>
</dbReference>
<evidence type="ECO:0000313" key="4">
    <source>
        <dbReference type="Proteomes" id="UP000318065"/>
    </source>
</evidence>
<sequence length="371" mass="41079">MEPSENGAVARREISRIEVLLEEMVSLGGSDLHLKVGSPPVVRVDGLLRRMEDFRSLVPEDTVEVLSQILPAALARDFEVEGEADFSYSVEGLGRFRVNAFRQRGSVSLAMRFVPFEVPRFEELGLPEVVGRLAREERGIVLVTGTTGSGKSTTLAAMIDLINRSEARHIVTVEDPIEFLHRDRRSIVNQREVGMDTASFSRALRRVLRQDPDVILIGEIRDAETARIALSAAETGHLVLSTLHTVDATETVNRLIDLFPPHERGPVRSMLAGTLRGIVGQRLLRARDGGRVAACEVLVATGRIREFILDATKTVQIQEAIAEGGYYGMQTYDQALLELVREGRVDYEEALRASSQPQNFRLMVRSLGIGN</sequence>
<comment type="similarity">
    <text evidence="1">Belongs to the GSP E family.</text>
</comment>
<dbReference type="OrthoDB" id="9805147at2"/>
<proteinExistence type="inferred from homology"/>
<dbReference type="CDD" id="cd01131">
    <property type="entry name" value="PilT"/>
    <property type="match status" value="1"/>
</dbReference>
<evidence type="ECO:0000256" key="1">
    <source>
        <dbReference type="ARBA" id="ARBA00006611"/>
    </source>
</evidence>
<dbReference type="SUPFAM" id="SSF52540">
    <property type="entry name" value="P-loop containing nucleoside triphosphate hydrolases"/>
    <property type="match status" value="1"/>
</dbReference>
<dbReference type="InterPro" id="IPR001482">
    <property type="entry name" value="T2SS/T4SS_dom"/>
</dbReference>
<dbReference type="InterPro" id="IPR050921">
    <property type="entry name" value="T4SS_GSP_E_ATPase"/>
</dbReference>
<evidence type="ECO:0000313" key="3">
    <source>
        <dbReference type="EMBL" id="BBL78622.1"/>
    </source>
</evidence>
<dbReference type="Gene3D" id="3.30.450.90">
    <property type="match status" value="1"/>
</dbReference>
<dbReference type="InterPro" id="IPR003593">
    <property type="entry name" value="AAA+_ATPase"/>
</dbReference>
<gene>
    <name evidence="3" type="primary">pilT-1</name>
    <name evidence="3" type="ORF">RxyAA322_04760</name>
</gene>
<protein>
    <submittedName>
        <fullName evidence="3">Twitching motility protein PilT</fullName>
    </submittedName>
</protein>
<dbReference type="GO" id="GO:0005524">
    <property type="term" value="F:ATP binding"/>
    <property type="evidence" value="ECO:0007669"/>
    <property type="project" value="InterPro"/>
</dbReference>
<dbReference type="RefSeq" id="WP_143526745.1">
    <property type="nucleotide sequence ID" value="NZ_AP019791.1"/>
</dbReference>
<dbReference type="NCBIfam" id="TIGR01420">
    <property type="entry name" value="pilT_fam"/>
    <property type="match status" value="1"/>
</dbReference>
<evidence type="ECO:0000259" key="2">
    <source>
        <dbReference type="PROSITE" id="PS00662"/>
    </source>
</evidence>
<dbReference type="InterPro" id="IPR027417">
    <property type="entry name" value="P-loop_NTPase"/>
</dbReference>
<dbReference type="PROSITE" id="PS00662">
    <property type="entry name" value="T2SP_E"/>
    <property type="match status" value="1"/>
</dbReference>
<name>A0A510HF89_9ACTN</name>
<accession>A0A510HF89</accession>
<dbReference type="Gene3D" id="3.40.50.300">
    <property type="entry name" value="P-loop containing nucleotide triphosphate hydrolases"/>
    <property type="match status" value="1"/>
</dbReference>
<dbReference type="Pfam" id="PF00437">
    <property type="entry name" value="T2SSE"/>
    <property type="match status" value="1"/>
</dbReference>
<feature type="domain" description="Bacterial type II secretion system protein E" evidence="2">
    <location>
        <begin position="208"/>
        <end position="222"/>
    </location>
</feature>